<dbReference type="SUPFAM" id="SSF50685">
    <property type="entry name" value="Barwin-like endoglucanases"/>
    <property type="match status" value="1"/>
</dbReference>
<dbReference type="AlphaFoldDB" id="A0A2J6S0I4"/>
<evidence type="ECO:0008006" key="5">
    <source>
        <dbReference type="Google" id="ProtNLM"/>
    </source>
</evidence>
<feature type="chain" id="PRO_5014473711" description="RlpA-like protein double-psi beta-barrel domain-containing protein" evidence="2">
    <location>
        <begin position="19"/>
        <end position="271"/>
    </location>
</feature>
<gene>
    <name evidence="3" type="ORF">L207DRAFT_509009</name>
</gene>
<reference evidence="3 4" key="1">
    <citation type="submission" date="2016-04" db="EMBL/GenBank/DDBJ databases">
        <title>A degradative enzymes factory behind the ericoid mycorrhizal symbiosis.</title>
        <authorList>
            <consortium name="DOE Joint Genome Institute"/>
            <person name="Martino E."/>
            <person name="Morin E."/>
            <person name="Grelet G."/>
            <person name="Kuo A."/>
            <person name="Kohler A."/>
            <person name="Daghino S."/>
            <person name="Barry K."/>
            <person name="Choi C."/>
            <person name="Cichocki N."/>
            <person name="Clum A."/>
            <person name="Copeland A."/>
            <person name="Hainaut M."/>
            <person name="Haridas S."/>
            <person name="Labutti K."/>
            <person name="Lindquist E."/>
            <person name="Lipzen A."/>
            <person name="Khouja H.-R."/>
            <person name="Murat C."/>
            <person name="Ohm R."/>
            <person name="Olson A."/>
            <person name="Spatafora J."/>
            <person name="Veneault-Fourrey C."/>
            <person name="Henrissat B."/>
            <person name="Grigoriev I."/>
            <person name="Martin F."/>
            <person name="Perotto S."/>
        </authorList>
    </citation>
    <scope>NUCLEOTIDE SEQUENCE [LARGE SCALE GENOMIC DNA]</scope>
    <source>
        <strain evidence="3 4">F</strain>
    </source>
</reference>
<dbReference type="PANTHER" id="PTHR31836:SF28">
    <property type="entry name" value="SRCR DOMAIN-CONTAINING PROTEIN-RELATED"/>
    <property type="match status" value="1"/>
</dbReference>
<dbReference type="InterPro" id="IPR051477">
    <property type="entry name" value="Expansin_CellWall"/>
</dbReference>
<protein>
    <recommendedName>
        <fullName evidence="5">RlpA-like protein double-psi beta-barrel domain-containing protein</fullName>
    </recommendedName>
</protein>
<proteinExistence type="predicted"/>
<feature type="signal peptide" evidence="2">
    <location>
        <begin position="1"/>
        <end position="18"/>
    </location>
</feature>
<dbReference type="Proteomes" id="UP000235786">
    <property type="component" value="Unassembled WGS sequence"/>
</dbReference>
<dbReference type="STRING" id="1149755.A0A2J6S0I4"/>
<dbReference type="Gene3D" id="2.40.40.10">
    <property type="entry name" value="RlpA-like domain"/>
    <property type="match status" value="1"/>
</dbReference>
<dbReference type="EMBL" id="KZ613941">
    <property type="protein sequence ID" value="PMD44255.1"/>
    <property type="molecule type" value="Genomic_DNA"/>
</dbReference>
<sequence length="271" mass="28350">MKSTTLIFSCLLVSAVIAQPHHQHNARHHHNKRAETVVWVTDYVTEYTTVDTITTVWVSEGYVAPTISSSTPTLSPSSSAEIAAQLFEGGNQPTSSSTTLVTSTSIYIAPVPVSTYTPPTTSEAPVEATPISAPASTSETPVYVAPAYAPAAETSPASSGSSSGVCSSGSPCEGDITYYEAGLGACGLTTNGTIERVVALPYLLMGTLSNTNPYCGKTITIICTATGKTTTATVVDKCMGCHNYAIDLSNAAFEELDDLAIGRTNATWWFN</sequence>
<evidence type="ECO:0000256" key="2">
    <source>
        <dbReference type="SAM" id="SignalP"/>
    </source>
</evidence>
<dbReference type="InterPro" id="IPR036908">
    <property type="entry name" value="RlpA-like_sf"/>
</dbReference>
<dbReference type="CDD" id="cd22191">
    <property type="entry name" value="DPBB_RlpA_EXP_N-like"/>
    <property type="match status" value="1"/>
</dbReference>
<accession>A0A2J6S0I4</accession>
<dbReference type="OrthoDB" id="623670at2759"/>
<evidence type="ECO:0000313" key="3">
    <source>
        <dbReference type="EMBL" id="PMD44255.1"/>
    </source>
</evidence>
<evidence type="ECO:0000256" key="1">
    <source>
        <dbReference type="ARBA" id="ARBA00022729"/>
    </source>
</evidence>
<name>A0A2J6S0I4_HYAVF</name>
<dbReference type="PANTHER" id="PTHR31836">
    <property type="match status" value="1"/>
</dbReference>
<organism evidence="3 4">
    <name type="scientific">Hyaloscypha variabilis (strain UAMH 11265 / GT02V1 / F)</name>
    <name type="common">Meliniomyces variabilis</name>
    <dbReference type="NCBI Taxonomy" id="1149755"/>
    <lineage>
        <taxon>Eukaryota</taxon>
        <taxon>Fungi</taxon>
        <taxon>Dikarya</taxon>
        <taxon>Ascomycota</taxon>
        <taxon>Pezizomycotina</taxon>
        <taxon>Leotiomycetes</taxon>
        <taxon>Helotiales</taxon>
        <taxon>Hyaloscyphaceae</taxon>
        <taxon>Hyaloscypha</taxon>
        <taxon>Hyaloscypha variabilis</taxon>
    </lineage>
</organism>
<keyword evidence="1 2" id="KW-0732">Signal</keyword>
<evidence type="ECO:0000313" key="4">
    <source>
        <dbReference type="Proteomes" id="UP000235786"/>
    </source>
</evidence>
<keyword evidence="4" id="KW-1185">Reference proteome</keyword>